<dbReference type="Gene3D" id="3.40.50.2300">
    <property type="match status" value="2"/>
</dbReference>
<comment type="caution">
    <text evidence="5">The sequence shown here is derived from an EMBL/GenBank/DDBJ whole genome shotgun (WGS) entry which is preliminary data.</text>
</comment>
<feature type="domain" description="HTH lacI-type" evidence="4">
    <location>
        <begin position="14"/>
        <end position="68"/>
    </location>
</feature>
<name>A0AAW7XJ42_9GAMM</name>
<dbReference type="CDD" id="cd01575">
    <property type="entry name" value="PBP1_GntR"/>
    <property type="match status" value="1"/>
</dbReference>
<evidence type="ECO:0000313" key="6">
    <source>
        <dbReference type="Proteomes" id="UP001169862"/>
    </source>
</evidence>
<keyword evidence="3" id="KW-0804">Transcription</keyword>
<dbReference type="GO" id="GO:0003700">
    <property type="term" value="F:DNA-binding transcription factor activity"/>
    <property type="evidence" value="ECO:0007669"/>
    <property type="project" value="TreeGrafter"/>
</dbReference>
<keyword evidence="2 5" id="KW-0238">DNA-binding</keyword>
<evidence type="ECO:0000256" key="1">
    <source>
        <dbReference type="ARBA" id="ARBA00023015"/>
    </source>
</evidence>
<dbReference type="SMART" id="SM00354">
    <property type="entry name" value="HTH_LACI"/>
    <property type="match status" value="1"/>
</dbReference>
<dbReference type="Pfam" id="PF13377">
    <property type="entry name" value="Peripla_BP_3"/>
    <property type="match status" value="1"/>
</dbReference>
<dbReference type="CDD" id="cd01392">
    <property type="entry name" value="HTH_LacI"/>
    <property type="match status" value="1"/>
</dbReference>
<dbReference type="PANTHER" id="PTHR30146">
    <property type="entry name" value="LACI-RELATED TRANSCRIPTIONAL REPRESSOR"/>
    <property type="match status" value="1"/>
</dbReference>
<proteinExistence type="predicted"/>
<dbReference type="PRINTS" id="PR00036">
    <property type="entry name" value="HTHLACI"/>
</dbReference>
<dbReference type="GO" id="GO:0000976">
    <property type="term" value="F:transcription cis-regulatory region binding"/>
    <property type="evidence" value="ECO:0007669"/>
    <property type="project" value="TreeGrafter"/>
</dbReference>
<dbReference type="Gene3D" id="1.10.260.40">
    <property type="entry name" value="lambda repressor-like DNA-binding domains"/>
    <property type="match status" value="1"/>
</dbReference>
<evidence type="ECO:0000256" key="2">
    <source>
        <dbReference type="ARBA" id="ARBA00023125"/>
    </source>
</evidence>
<dbReference type="SUPFAM" id="SSF47413">
    <property type="entry name" value="lambda repressor-like DNA-binding domains"/>
    <property type="match status" value="1"/>
</dbReference>
<evidence type="ECO:0000256" key="3">
    <source>
        <dbReference type="ARBA" id="ARBA00023163"/>
    </source>
</evidence>
<dbReference type="PANTHER" id="PTHR30146:SF33">
    <property type="entry name" value="TRANSCRIPTIONAL REGULATOR"/>
    <property type="match status" value="1"/>
</dbReference>
<keyword evidence="1" id="KW-0805">Transcription regulation</keyword>
<dbReference type="InterPro" id="IPR000843">
    <property type="entry name" value="HTH_LacI"/>
</dbReference>
<dbReference type="EMBL" id="JAUOPG010000007">
    <property type="protein sequence ID" value="MDO6454202.1"/>
    <property type="molecule type" value="Genomic_DNA"/>
</dbReference>
<organism evidence="5 6">
    <name type="scientific">Neptunomonas phycophila</name>
    <dbReference type="NCBI Taxonomy" id="1572645"/>
    <lineage>
        <taxon>Bacteria</taxon>
        <taxon>Pseudomonadati</taxon>
        <taxon>Pseudomonadota</taxon>
        <taxon>Gammaproteobacteria</taxon>
        <taxon>Oceanospirillales</taxon>
        <taxon>Oceanospirillaceae</taxon>
        <taxon>Neptunomonas</taxon>
    </lineage>
</organism>
<reference evidence="5" key="1">
    <citation type="submission" date="2023-07" db="EMBL/GenBank/DDBJ databases">
        <title>Genome content predicts the carbon catabolic preferences of heterotrophic bacteria.</title>
        <authorList>
            <person name="Gralka M."/>
        </authorList>
    </citation>
    <scope>NUCLEOTIDE SEQUENCE</scope>
    <source>
        <strain evidence="5">I2M16</strain>
    </source>
</reference>
<protein>
    <submittedName>
        <fullName evidence="5">LacI family DNA-binding transcriptional regulator</fullName>
    </submittedName>
</protein>
<sequence>MSRGENSEMAWGNVTLADVARTAGVSPITVSRVLNDPDKVKAKTQEKVKAAIREIGYVPNMLAGGLVSSKSKLVIVLVPSIAHRVFVNTIQNLTEQMSSAGYQVLLSQTFFENQSELEQIETILSRRPDAIVLTTPLFSVDARALLRARNTPVVEVWDYYDEPIDAVVGFSHTELGVAMAQAMIDKGHRRVGLIWVDDQRGSLRLAACEQHLLERGVEVTSVQRINPPVSVGEGRKAMQHLIDEDNIPTGVICSNDLITLGAVSALKASGIAVPSRVALIGFGDIDFAAHVSPSLSTFQVQSTDIGKIAAQMLLARLEKGAQRGTLKQNLGFQFEDRETS</sequence>
<evidence type="ECO:0000313" key="5">
    <source>
        <dbReference type="EMBL" id="MDO6454202.1"/>
    </source>
</evidence>
<dbReference type="Pfam" id="PF00356">
    <property type="entry name" value="LacI"/>
    <property type="match status" value="1"/>
</dbReference>
<accession>A0AAW7XJ42</accession>
<evidence type="ECO:0000259" key="4">
    <source>
        <dbReference type="PROSITE" id="PS50932"/>
    </source>
</evidence>
<dbReference type="AlphaFoldDB" id="A0AAW7XJ42"/>
<dbReference type="InterPro" id="IPR028082">
    <property type="entry name" value="Peripla_BP_I"/>
</dbReference>
<dbReference type="RefSeq" id="WP_303550718.1">
    <property type="nucleotide sequence ID" value="NZ_JAUOPG010000007.1"/>
</dbReference>
<dbReference type="InterPro" id="IPR046335">
    <property type="entry name" value="LacI/GalR-like_sensor"/>
</dbReference>
<dbReference type="SUPFAM" id="SSF53822">
    <property type="entry name" value="Periplasmic binding protein-like I"/>
    <property type="match status" value="1"/>
</dbReference>
<dbReference type="PROSITE" id="PS00356">
    <property type="entry name" value="HTH_LACI_1"/>
    <property type="match status" value="1"/>
</dbReference>
<gene>
    <name evidence="5" type="ORF">Q4490_11580</name>
</gene>
<dbReference type="InterPro" id="IPR010982">
    <property type="entry name" value="Lambda_DNA-bd_dom_sf"/>
</dbReference>
<dbReference type="Proteomes" id="UP001169862">
    <property type="component" value="Unassembled WGS sequence"/>
</dbReference>
<dbReference type="PROSITE" id="PS50932">
    <property type="entry name" value="HTH_LACI_2"/>
    <property type="match status" value="1"/>
</dbReference>